<evidence type="ECO:0000313" key="2">
    <source>
        <dbReference type="Proteomes" id="UP000249354"/>
    </source>
</evidence>
<name>A0A2W4WAH6_9CYAN</name>
<reference evidence="2" key="1">
    <citation type="submission" date="2018-04" db="EMBL/GenBank/DDBJ databases">
        <authorList>
            <person name="Cornet L."/>
        </authorList>
    </citation>
    <scope>NUCLEOTIDE SEQUENCE [LARGE SCALE GENOMIC DNA]</scope>
</reference>
<dbReference type="Proteomes" id="UP000249354">
    <property type="component" value="Unassembled WGS sequence"/>
</dbReference>
<comment type="caution">
    <text evidence="1">The sequence shown here is derived from an EMBL/GenBank/DDBJ whole genome shotgun (WGS) entry which is preliminary data.</text>
</comment>
<evidence type="ECO:0000313" key="1">
    <source>
        <dbReference type="EMBL" id="PZO19415.1"/>
    </source>
</evidence>
<dbReference type="PANTHER" id="PTHR34235">
    <property type="entry name" value="SLR1203 PROTEIN-RELATED"/>
    <property type="match status" value="1"/>
</dbReference>
<protein>
    <submittedName>
        <fullName evidence="1">DUF29 domain-containing protein</fullName>
    </submittedName>
</protein>
<dbReference type="AlphaFoldDB" id="A0A2W4WAH6"/>
<proteinExistence type="predicted"/>
<dbReference type="InterPro" id="IPR002636">
    <property type="entry name" value="DUF29"/>
</dbReference>
<dbReference type="PANTHER" id="PTHR34235:SF3">
    <property type="entry name" value="SLR1203 PROTEIN"/>
    <property type="match status" value="1"/>
</dbReference>
<dbReference type="Gene3D" id="1.20.1220.20">
    <property type="entry name" value="Uncharcterised protein PF01724"/>
    <property type="match status" value="1"/>
</dbReference>
<gene>
    <name evidence="1" type="ORF">DCF25_08585</name>
</gene>
<dbReference type="EMBL" id="QBMC01000044">
    <property type="protein sequence ID" value="PZO19415.1"/>
    <property type="molecule type" value="Genomic_DNA"/>
</dbReference>
<organism evidence="1 2">
    <name type="scientific">Leptolyngbya foveolarum</name>
    <dbReference type="NCBI Taxonomy" id="47253"/>
    <lineage>
        <taxon>Bacteria</taxon>
        <taxon>Bacillati</taxon>
        <taxon>Cyanobacteriota</taxon>
        <taxon>Cyanophyceae</taxon>
        <taxon>Leptolyngbyales</taxon>
        <taxon>Leptolyngbyaceae</taxon>
        <taxon>Leptolyngbya group</taxon>
        <taxon>Leptolyngbya</taxon>
    </lineage>
</organism>
<sequence>MTTSPLPTNQVTNTVRLASADELAVLYNRDYFAWIEATLQRLQQQDYSSVDWNNLIEEIADMGRSEKRSLESNLVVVLLHLLKWQYQSERRSKSWAASIAEHRRRIRKQLKDSPSLKPFIAEELPESYADSVKQASIGAGLSIETFPMDCPYAIAQVLDENFLPDST</sequence>
<accession>A0A2W4WAH6</accession>
<reference evidence="1 2" key="2">
    <citation type="submission" date="2018-06" db="EMBL/GenBank/DDBJ databases">
        <title>Metagenomic assembly of (sub)arctic Cyanobacteria and their associated microbiome from non-axenic cultures.</title>
        <authorList>
            <person name="Baurain D."/>
        </authorList>
    </citation>
    <scope>NUCLEOTIDE SEQUENCE [LARGE SCALE GENOMIC DNA]</scope>
    <source>
        <strain evidence="1">ULC129bin1</strain>
    </source>
</reference>
<dbReference type="Pfam" id="PF01724">
    <property type="entry name" value="DUF29"/>
    <property type="match status" value="1"/>
</dbReference>